<evidence type="ECO:0000256" key="4">
    <source>
        <dbReference type="ARBA" id="ARBA00022679"/>
    </source>
</evidence>
<evidence type="ECO:0000313" key="8">
    <source>
        <dbReference type="Proteomes" id="UP001279734"/>
    </source>
</evidence>
<organism evidence="7 8">
    <name type="scientific">Nepenthes gracilis</name>
    <name type="common">Slender pitcher plant</name>
    <dbReference type="NCBI Taxonomy" id="150966"/>
    <lineage>
        <taxon>Eukaryota</taxon>
        <taxon>Viridiplantae</taxon>
        <taxon>Streptophyta</taxon>
        <taxon>Embryophyta</taxon>
        <taxon>Tracheophyta</taxon>
        <taxon>Spermatophyta</taxon>
        <taxon>Magnoliopsida</taxon>
        <taxon>eudicotyledons</taxon>
        <taxon>Gunneridae</taxon>
        <taxon>Pentapetalae</taxon>
        <taxon>Caryophyllales</taxon>
        <taxon>Nepenthaceae</taxon>
        <taxon>Nepenthes</taxon>
    </lineage>
</organism>
<reference evidence="7" key="1">
    <citation type="submission" date="2023-05" db="EMBL/GenBank/DDBJ databases">
        <title>Nepenthes gracilis genome sequencing.</title>
        <authorList>
            <person name="Fukushima K."/>
        </authorList>
    </citation>
    <scope>NUCLEOTIDE SEQUENCE</scope>
    <source>
        <strain evidence="7">SING2019-196</strain>
    </source>
</reference>
<comment type="caution">
    <text evidence="7">The sequence shown here is derived from an EMBL/GenBank/DDBJ whole genome shotgun (WGS) entry which is preliminary data.</text>
</comment>
<dbReference type="PANTHER" id="PTHR45958:SF4">
    <property type="entry name" value="U-BOX DOMAIN-CONTAINING PROTEIN 42-RELATED"/>
    <property type="match status" value="1"/>
</dbReference>
<dbReference type="InterPro" id="IPR016024">
    <property type="entry name" value="ARM-type_fold"/>
</dbReference>
<keyword evidence="5" id="KW-0677">Repeat</keyword>
<dbReference type="InterPro" id="IPR013083">
    <property type="entry name" value="Znf_RING/FYVE/PHD"/>
</dbReference>
<dbReference type="Pfam" id="PF00514">
    <property type="entry name" value="Arm"/>
    <property type="match status" value="1"/>
</dbReference>
<protein>
    <recommendedName>
        <fullName evidence="3">RING-type E3 ubiquitin transferase</fullName>
        <ecNumber evidence="3">2.3.2.27</ecNumber>
    </recommendedName>
</protein>
<dbReference type="PANTHER" id="PTHR45958">
    <property type="entry name" value="RING-TYPE E3 UBIQUITIN TRANSFERASE"/>
    <property type="match status" value="1"/>
</dbReference>
<dbReference type="Gene3D" id="1.25.10.10">
    <property type="entry name" value="Leucine-rich Repeat Variant"/>
    <property type="match status" value="3"/>
</dbReference>
<dbReference type="SUPFAM" id="SSF57850">
    <property type="entry name" value="RING/U-box"/>
    <property type="match status" value="1"/>
</dbReference>
<dbReference type="InterPro" id="IPR000225">
    <property type="entry name" value="Armadillo"/>
</dbReference>
<dbReference type="AlphaFoldDB" id="A0AAD3T9K5"/>
<dbReference type="SUPFAM" id="SSF48371">
    <property type="entry name" value="ARM repeat"/>
    <property type="match status" value="2"/>
</dbReference>
<keyword evidence="8" id="KW-1185">Reference proteome</keyword>
<comment type="catalytic activity">
    <reaction evidence="1">
        <text>S-ubiquitinyl-[E2 ubiquitin-conjugating enzyme]-L-cysteine + [acceptor protein]-L-lysine = [E2 ubiquitin-conjugating enzyme]-L-cysteine + N(6)-ubiquitinyl-[acceptor protein]-L-lysine.</text>
        <dbReference type="EC" id="2.3.2.27"/>
    </reaction>
</comment>
<comment type="pathway">
    <text evidence="2">Protein modification; protein ubiquitination.</text>
</comment>
<accession>A0AAD3T9K5</accession>
<dbReference type="SMART" id="SM00185">
    <property type="entry name" value="ARM"/>
    <property type="match status" value="5"/>
</dbReference>
<dbReference type="GO" id="GO:0016567">
    <property type="term" value="P:protein ubiquitination"/>
    <property type="evidence" value="ECO:0007669"/>
    <property type="project" value="InterPro"/>
</dbReference>
<gene>
    <name evidence="7" type="ORF">Nepgr_028038</name>
</gene>
<dbReference type="Gene3D" id="3.30.40.10">
    <property type="entry name" value="Zinc/RING finger domain, C3HC4 (zinc finger)"/>
    <property type="match status" value="1"/>
</dbReference>
<dbReference type="InterPro" id="IPR003613">
    <property type="entry name" value="Ubox_domain"/>
</dbReference>
<dbReference type="SMART" id="SM00504">
    <property type="entry name" value="Ubox"/>
    <property type="match status" value="1"/>
</dbReference>
<dbReference type="EMBL" id="BSYO01000030">
    <property type="protein sequence ID" value="GMH26195.1"/>
    <property type="molecule type" value="Genomic_DNA"/>
</dbReference>
<dbReference type="Proteomes" id="UP001279734">
    <property type="component" value="Unassembled WGS sequence"/>
</dbReference>
<name>A0AAD3T9K5_NEPGR</name>
<evidence type="ECO:0000256" key="1">
    <source>
        <dbReference type="ARBA" id="ARBA00000900"/>
    </source>
</evidence>
<dbReference type="CDD" id="cd16664">
    <property type="entry name" value="RING-Ubox_PUB"/>
    <property type="match status" value="1"/>
</dbReference>
<sequence>MSEHFTTRLTKAMSTSNSDQTTFHGDITLVASLCESSLASLSEIATSVESIKIEQKDFMEIGCYLYRASATIVELQTTENTSINAAVIRQSLSKSMLLAIDILEGFQPNELSSTVKQLEAVINHMGECLSSIPPSTFEKMKYAEITARSLSREMKMAKFQVSQIQEPKPNKQLPEPLPLEEQPEIASTIAESDLYSIIADVSQVNSQLSDIPQPVEVLRSKSCKNPSTKSLRNLREAAQYVEPLYESFFCPLTKEIMDDPVTIQSGVTYERKAITEWFEEFENSEEVICPATENKLVSRALSPNIALKAAIDEWKDRNDIARIKVIHKALSLYNTESMVLDVLDDLRDICQRRRDKIVEVHNIGITQLLAKLLEYKDRKVRCNALEILRHLAEDDDEGKELIGKTTAITMSVRMLSSSYQPIRHAALLLLVELSKYESLLDKIGRVAGGILLLIRTKYGRSTDGFASDAADQILGNLAQCPDNIKCMAENGFFEPLLDSLIKGSEEMKTKIATYLGEIVLGHESKTYVAERAAPALIHMVHSGNPFARKAAFKALSQISANHLNGRILVEAGIMKIMIEEMFTRKIYDEPIDSLKEASGILANILESGSELETIKVNTQGHTMASNYVVLNIIYMIESSNPDELNLNLIRILSCLTKSPKSADTIVSAVKESEASYMLVDMINSPNEELGIAVIKLLTTLSPYMGHTLVDRLSKMNGQPESLIQNTSNMTQITERKALSAKFLAALPHQNLTLNLALLSTNTVPGILQTINHIQRNGIRSSRYASAYLEGLVGILVRFTATLYEPRVLSELINYNFTTVFTDLLMKTHSNEIKRLAANGLQKLSTQTINLSKPPKPNRKKFMNLIYLLNFRCFGSSSKSKVHVCPVHRGACSSQSTFCLIEARAVEGLLACLDHQDPEVVEDALSALCTLLDDKVDLDNSVKMLNEMNATQQVMKVVKDHKKESVWQKAFWMIERFLTKGGHRIAFAVSEDRLFDTTLVTAFHHGDVYTRQMTEKILMYLDKMPSFTNTFTM</sequence>
<dbReference type="GO" id="GO:0061630">
    <property type="term" value="F:ubiquitin protein ligase activity"/>
    <property type="evidence" value="ECO:0007669"/>
    <property type="project" value="UniProtKB-EC"/>
</dbReference>
<feature type="domain" description="U-box" evidence="6">
    <location>
        <begin position="243"/>
        <end position="321"/>
    </location>
</feature>
<evidence type="ECO:0000313" key="7">
    <source>
        <dbReference type="EMBL" id="GMH26195.1"/>
    </source>
</evidence>
<dbReference type="Pfam" id="PF04564">
    <property type="entry name" value="U-box"/>
    <property type="match status" value="1"/>
</dbReference>
<evidence type="ECO:0000259" key="6">
    <source>
        <dbReference type="PROSITE" id="PS51698"/>
    </source>
</evidence>
<dbReference type="InterPro" id="IPR052608">
    <property type="entry name" value="U-box_domain_protein"/>
</dbReference>
<keyword evidence="4" id="KW-0808">Transferase</keyword>
<dbReference type="InterPro" id="IPR045210">
    <property type="entry name" value="RING-Ubox_PUB"/>
</dbReference>
<dbReference type="EC" id="2.3.2.27" evidence="3"/>
<evidence type="ECO:0000256" key="2">
    <source>
        <dbReference type="ARBA" id="ARBA00004906"/>
    </source>
</evidence>
<proteinExistence type="predicted"/>
<dbReference type="InterPro" id="IPR011989">
    <property type="entry name" value="ARM-like"/>
</dbReference>
<dbReference type="PROSITE" id="PS51698">
    <property type="entry name" value="U_BOX"/>
    <property type="match status" value="1"/>
</dbReference>
<evidence type="ECO:0000256" key="3">
    <source>
        <dbReference type="ARBA" id="ARBA00012483"/>
    </source>
</evidence>
<evidence type="ECO:0000256" key="5">
    <source>
        <dbReference type="ARBA" id="ARBA00022737"/>
    </source>
</evidence>